<comment type="similarity">
    <text evidence="1">Belongs to the phD/YefM antitoxin family.</text>
</comment>
<dbReference type="Gene3D" id="1.10.1220.170">
    <property type="match status" value="1"/>
</dbReference>
<protein>
    <submittedName>
        <fullName evidence="2">Uncharacterized protein</fullName>
    </submittedName>
</protein>
<keyword evidence="3" id="KW-1185">Reference proteome</keyword>
<dbReference type="InterPro" id="IPR036165">
    <property type="entry name" value="YefM-like_sf"/>
</dbReference>
<reference evidence="3" key="1">
    <citation type="journal article" date="2019" name="Int. J. Syst. Evol. Microbiol.">
        <title>The Global Catalogue of Microorganisms (GCM) 10K type strain sequencing project: providing services to taxonomists for standard genome sequencing and annotation.</title>
        <authorList>
            <consortium name="The Broad Institute Genomics Platform"/>
            <consortium name="The Broad Institute Genome Sequencing Center for Infectious Disease"/>
            <person name="Wu L."/>
            <person name="Ma J."/>
        </authorList>
    </citation>
    <scope>NUCLEOTIDE SEQUENCE [LARGE SCALE GENOMIC DNA]</scope>
    <source>
        <strain evidence="3">JCM 17342</strain>
    </source>
</reference>
<dbReference type="SUPFAM" id="SSF143120">
    <property type="entry name" value="YefM-like"/>
    <property type="match status" value="1"/>
</dbReference>
<comment type="caution">
    <text evidence="2">The sequence shown here is derived from an EMBL/GenBank/DDBJ whole genome shotgun (WGS) entry which is preliminary data.</text>
</comment>
<gene>
    <name evidence="2" type="ORF">GCM10022247_14140</name>
</gene>
<name>A0ABP7RCL8_9PSEU</name>
<evidence type="ECO:0000313" key="3">
    <source>
        <dbReference type="Proteomes" id="UP001501747"/>
    </source>
</evidence>
<sequence length="151" mass="16934">MNEHSARVSADELREVRKSDQDWVARVRTAYEAVREAAAHQDERARQRAMAHLVAISEEYADAVRGAAESLKWEAAVQRAERGETVAVIAHGDHVADVVPSGELHRLRETVEVLSDNDLVQQLRDGLRDLRDGRTYSLADIESDIEARRAP</sequence>
<dbReference type="EMBL" id="BAABAL010000005">
    <property type="protein sequence ID" value="GAA3995485.1"/>
    <property type="molecule type" value="Genomic_DNA"/>
</dbReference>
<organism evidence="2 3">
    <name type="scientific">Allokutzneria multivorans</name>
    <dbReference type="NCBI Taxonomy" id="1142134"/>
    <lineage>
        <taxon>Bacteria</taxon>
        <taxon>Bacillati</taxon>
        <taxon>Actinomycetota</taxon>
        <taxon>Actinomycetes</taxon>
        <taxon>Pseudonocardiales</taxon>
        <taxon>Pseudonocardiaceae</taxon>
        <taxon>Allokutzneria</taxon>
    </lineage>
</organism>
<dbReference type="RefSeq" id="WP_344871846.1">
    <property type="nucleotide sequence ID" value="NZ_BAABAL010000005.1"/>
</dbReference>
<evidence type="ECO:0000256" key="1">
    <source>
        <dbReference type="ARBA" id="ARBA00009981"/>
    </source>
</evidence>
<accession>A0ABP7RCL8</accession>
<proteinExistence type="inferred from homology"/>
<dbReference type="Proteomes" id="UP001501747">
    <property type="component" value="Unassembled WGS sequence"/>
</dbReference>
<evidence type="ECO:0000313" key="2">
    <source>
        <dbReference type="EMBL" id="GAA3995485.1"/>
    </source>
</evidence>